<evidence type="ECO:0000313" key="1">
    <source>
        <dbReference type="EMBL" id="KAI0050409.1"/>
    </source>
</evidence>
<name>A0ACB8S1J4_9AGAM</name>
<sequence>MAEPGHTADIFLLPAEIFLEIVTHLSIPDILRLRRVCKYLRDLTQKAVVWKRLLSNFHLPLPPLPPTSRYSYSQLTAFEIERLLLRALSADANWRSASPKSYRYWPIRIWSEILEVKVLPGGKHLILSVRNGGNRYEILLLMADHRLRIMYPVATCRVPTRAYKLEAKYMKYKEQVGIMIAYERTEAARERDRNNPQFDVSMYSENHNIDFPVPVRYDLSVMHVKLSSLAAVENPDREHWPGTEEYFNYMKDNAQPFELVTAMRSPVPYDFFDIDEIDGQPFLVCTQQRNITTKNLATKCMSRFACNVLNPLWAGGDDDLPTDPLKLYCIRGIRILPPQRELLVVRTHDLAQIYYPLYAQLYRIPSDGEYPLVLGDAPVPTIEPRSYTPYALDFEFHDVKISPHGLSMPTDLPVPNPHVEPPPLSIFLTSNEDMAVDPSSRHSLQILELVLLPERVSKSAVRNFPPENNDLPPLPIGDLYPKDASPFIFLDGSDTVSAVPHDTRVPLSQTTFRFNVRGRGRVQLYGAGFDAYQDHEVDKSERMGETETKHRLRVVCGAARSLFVASPPHRTVNPRVSWVYSCSFPRVSNPSQWPQDAEDAAAAARERKWVERAMRVRPYTVQRVDRLVPGMMNSGNAKALQAIAWDDWSGAMCLVVEADPELLCVLFFAAAPLEIARSR</sequence>
<organism evidence="1 2">
    <name type="scientific">Auriscalpium vulgare</name>
    <dbReference type="NCBI Taxonomy" id="40419"/>
    <lineage>
        <taxon>Eukaryota</taxon>
        <taxon>Fungi</taxon>
        <taxon>Dikarya</taxon>
        <taxon>Basidiomycota</taxon>
        <taxon>Agaricomycotina</taxon>
        <taxon>Agaricomycetes</taxon>
        <taxon>Russulales</taxon>
        <taxon>Auriscalpiaceae</taxon>
        <taxon>Auriscalpium</taxon>
    </lineage>
</organism>
<accession>A0ACB8S1J4</accession>
<keyword evidence="2" id="KW-1185">Reference proteome</keyword>
<proteinExistence type="predicted"/>
<gene>
    <name evidence="1" type="ORF">FA95DRAFT_1603598</name>
</gene>
<reference evidence="1" key="2">
    <citation type="journal article" date="2022" name="New Phytol.">
        <title>Evolutionary transition to the ectomycorrhizal habit in the genomes of a hyperdiverse lineage of mushroom-forming fungi.</title>
        <authorList>
            <person name="Looney B."/>
            <person name="Miyauchi S."/>
            <person name="Morin E."/>
            <person name="Drula E."/>
            <person name="Courty P.E."/>
            <person name="Kohler A."/>
            <person name="Kuo A."/>
            <person name="LaButti K."/>
            <person name="Pangilinan J."/>
            <person name="Lipzen A."/>
            <person name="Riley R."/>
            <person name="Andreopoulos W."/>
            <person name="He G."/>
            <person name="Johnson J."/>
            <person name="Nolan M."/>
            <person name="Tritt A."/>
            <person name="Barry K.W."/>
            <person name="Grigoriev I.V."/>
            <person name="Nagy L.G."/>
            <person name="Hibbett D."/>
            <person name="Henrissat B."/>
            <person name="Matheny P.B."/>
            <person name="Labbe J."/>
            <person name="Martin F.M."/>
        </authorList>
    </citation>
    <scope>NUCLEOTIDE SEQUENCE</scope>
    <source>
        <strain evidence="1">FP105234-sp</strain>
    </source>
</reference>
<protein>
    <submittedName>
        <fullName evidence="1">Uncharacterized protein</fullName>
    </submittedName>
</protein>
<dbReference type="EMBL" id="MU275862">
    <property type="protein sequence ID" value="KAI0050409.1"/>
    <property type="molecule type" value="Genomic_DNA"/>
</dbReference>
<dbReference type="Proteomes" id="UP000814033">
    <property type="component" value="Unassembled WGS sequence"/>
</dbReference>
<comment type="caution">
    <text evidence="1">The sequence shown here is derived from an EMBL/GenBank/DDBJ whole genome shotgun (WGS) entry which is preliminary data.</text>
</comment>
<evidence type="ECO:0000313" key="2">
    <source>
        <dbReference type="Proteomes" id="UP000814033"/>
    </source>
</evidence>
<reference evidence="1" key="1">
    <citation type="submission" date="2021-02" db="EMBL/GenBank/DDBJ databases">
        <authorList>
            <consortium name="DOE Joint Genome Institute"/>
            <person name="Ahrendt S."/>
            <person name="Looney B.P."/>
            <person name="Miyauchi S."/>
            <person name="Morin E."/>
            <person name="Drula E."/>
            <person name="Courty P.E."/>
            <person name="Chicoki N."/>
            <person name="Fauchery L."/>
            <person name="Kohler A."/>
            <person name="Kuo A."/>
            <person name="Labutti K."/>
            <person name="Pangilinan J."/>
            <person name="Lipzen A."/>
            <person name="Riley R."/>
            <person name="Andreopoulos W."/>
            <person name="He G."/>
            <person name="Johnson J."/>
            <person name="Barry K.W."/>
            <person name="Grigoriev I.V."/>
            <person name="Nagy L."/>
            <person name="Hibbett D."/>
            <person name="Henrissat B."/>
            <person name="Matheny P.B."/>
            <person name="Labbe J."/>
            <person name="Martin F."/>
        </authorList>
    </citation>
    <scope>NUCLEOTIDE SEQUENCE</scope>
    <source>
        <strain evidence="1">FP105234-sp</strain>
    </source>
</reference>